<evidence type="ECO:0000313" key="1">
    <source>
        <dbReference type="EMBL" id="TID14645.1"/>
    </source>
</evidence>
<proteinExistence type="predicted"/>
<gene>
    <name evidence="1" type="ORF">E6O75_ATG08791</name>
</gene>
<sequence length="316" mass="36267">MSDSTSTPTSNNTGVCDSLSSNAENGRLKKAVFFDLPREIRNMIYASLICLSRHKESLLPFTTCSMAVRHTLGTSQLSQGRILCRQFDDELHEMLHGPRFPKSIYLNIRFSWAGDRFGSQKNGTEEITAWEEEVAFRGIPKRYLERVEVAEVEWESNQCFTLSELTHLQDELFQGAGMLTVIKLRLGVVSVRELEYLDEDIPRIVEGWHALKRLECVHKWEYGNRALMKSRPGREERLTRLLHVRKGYSQLPEGTQQRDEMKDQRVWASPVATIESYHYTSVGWSIHLGGKDATSPLVALNLNKNLQCPIVHFKTR</sequence>
<organism evidence="1 2">
    <name type="scientific">Venturia nashicola</name>
    <dbReference type="NCBI Taxonomy" id="86259"/>
    <lineage>
        <taxon>Eukaryota</taxon>
        <taxon>Fungi</taxon>
        <taxon>Dikarya</taxon>
        <taxon>Ascomycota</taxon>
        <taxon>Pezizomycotina</taxon>
        <taxon>Dothideomycetes</taxon>
        <taxon>Pleosporomycetidae</taxon>
        <taxon>Venturiales</taxon>
        <taxon>Venturiaceae</taxon>
        <taxon>Venturia</taxon>
    </lineage>
</organism>
<dbReference type="EMBL" id="SNSC02000022">
    <property type="protein sequence ID" value="TID14645.1"/>
    <property type="molecule type" value="Genomic_DNA"/>
</dbReference>
<protein>
    <submittedName>
        <fullName evidence="1">Uncharacterized protein</fullName>
    </submittedName>
</protein>
<keyword evidence="2" id="KW-1185">Reference proteome</keyword>
<comment type="caution">
    <text evidence="1">The sequence shown here is derived from an EMBL/GenBank/DDBJ whole genome shotgun (WGS) entry which is preliminary data.</text>
</comment>
<name>A0A4Z1NJH7_9PEZI</name>
<dbReference type="Proteomes" id="UP000298493">
    <property type="component" value="Unassembled WGS sequence"/>
</dbReference>
<reference evidence="1 2" key="1">
    <citation type="submission" date="2019-04" db="EMBL/GenBank/DDBJ databases">
        <title>High contiguity whole genome sequence and gene annotation resource for two Venturia nashicola isolates.</title>
        <authorList>
            <person name="Prokchorchik M."/>
            <person name="Won K."/>
            <person name="Lee Y."/>
            <person name="Choi E.D."/>
            <person name="Segonzac C."/>
            <person name="Sohn K.H."/>
        </authorList>
    </citation>
    <scope>NUCLEOTIDE SEQUENCE [LARGE SCALE GENOMIC DNA]</scope>
    <source>
        <strain evidence="1 2">PRI2</strain>
    </source>
</reference>
<dbReference type="AlphaFoldDB" id="A0A4Z1NJH7"/>
<evidence type="ECO:0000313" key="2">
    <source>
        <dbReference type="Proteomes" id="UP000298493"/>
    </source>
</evidence>
<accession>A0A4Z1NJH7</accession>